<evidence type="ECO:0000313" key="3">
    <source>
        <dbReference type="Proteomes" id="UP000309038"/>
    </source>
</evidence>
<organism evidence="2 3">
    <name type="scientific">Hermanssonia centrifuga</name>
    <dbReference type="NCBI Taxonomy" id="98765"/>
    <lineage>
        <taxon>Eukaryota</taxon>
        <taxon>Fungi</taxon>
        <taxon>Dikarya</taxon>
        <taxon>Basidiomycota</taxon>
        <taxon>Agaricomycotina</taxon>
        <taxon>Agaricomycetes</taxon>
        <taxon>Polyporales</taxon>
        <taxon>Meruliaceae</taxon>
        <taxon>Hermanssonia</taxon>
    </lineage>
</organism>
<protein>
    <submittedName>
        <fullName evidence="2">Uncharacterized protein</fullName>
    </submittedName>
</protein>
<evidence type="ECO:0000313" key="2">
    <source>
        <dbReference type="EMBL" id="THG96481.1"/>
    </source>
</evidence>
<dbReference type="Proteomes" id="UP000309038">
    <property type="component" value="Unassembled WGS sequence"/>
</dbReference>
<accession>A0A4S4KEC8</accession>
<dbReference type="AlphaFoldDB" id="A0A4S4KEC8"/>
<proteinExistence type="predicted"/>
<dbReference type="EMBL" id="SGPJ01000232">
    <property type="protein sequence ID" value="THG96481.1"/>
    <property type="molecule type" value="Genomic_DNA"/>
</dbReference>
<gene>
    <name evidence="2" type="ORF">EW026_g5358</name>
</gene>
<feature type="region of interest" description="Disordered" evidence="1">
    <location>
        <begin position="295"/>
        <end position="322"/>
    </location>
</feature>
<reference evidence="2 3" key="1">
    <citation type="submission" date="2019-02" db="EMBL/GenBank/DDBJ databases">
        <title>Genome sequencing of the rare red list fungi Phlebia centrifuga.</title>
        <authorList>
            <person name="Buettner E."/>
            <person name="Kellner H."/>
        </authorList>
    </citation>
    <scope>NUCLEOTIDE SEQUENCE [LARGE SCALE GENOMIC DNA]</scope>
    <source>
        <strain evidence="2 3">DSM 108282</strain>
    </source>
</reference>
<name>A0A4S4KEC8_9APHY</name>
<evidence type="ECO:0000256" key="1">
    <source>
        <dbReference type="SAM" id="MobiDB-lite"/>
    </source>
</evidence>
<keyword evidence="3" id="KW-1185">Reference proteome</keyword>
<sequence length="404" mass="44888">MNLASQMPLVAFVVLGRMMLKMCARSKRLRTFGTQVAHQVGIPADSLDDFAALEVKQMLITIMARIISLEAEKLYDENEELLRSKKFGRGLAKRILACLLSPNLSAYVTEVTDHVLGFIRKNPVRFKVPLPVLEDPELVEVLSSLVTVYLTDLRSGIKQKMNSSIKKGQDIATLVARLVYKTNIEMTALHWIRIAFLRRCLIVFNQLKKKEVVPYDEAFEIVSAGAPAPAVRVSSVSTPAVRLSRAPTSGGTPAPVSVPDVTLLVAAPVGSPEPPPSSQCPSPIDSMRLERARQTRLSNDDDDDDRDLDGPLLAPDLDDEAEDETTQFNSTSFWTYVDHILCAVRADAKARSTSTEEYEKILNEFFHTAFQDDLTQFPMKRKTQAAAEVTTQWQADIAEGLVWL</sequence>
<comment type="caution">
    <text evidence="2">The sequence shown here is derived from an EMBL/GenBank/DDBJ whole genome shotgun (WGS) entry which is preliminary data.</text>
</comment>